<organism evidence="11 12">
    <name type="scientific">Candidatus Fonsibacter lacus</name>
    <dbReference type="NCBI Taxonomy" id="2576439"/>
    <lineage>
        <taxon>Bacteria</taxon>
        <taxon>Pseudomonadati</taxon>
        <taxon>Pseudomonadota</taxon>
        <taxon>Alphaproteobacteria</taxon>
        <taxon>Candidatus Pelagibacterales</taxon>
        <taxon>Candidatus Pelagibacterales incertae sedis</taxon>
        <taxon>Candidatus Fonsibacter</taxon>
    </lineage>
</organism>
<dbReference type="Pfam" id="PF02784">
    <property type="entry name" value="Orn_Arg_deC_N"/>
    <property type="match status" value="1"/>
</dbReference>
<dbReference type="SUPFAM" id="SSF51419">
    <property type="entry name" value="PLP-binding barrel"/>
    <property type="match status" value="1"/>
</dbReference>
<evidence type="ECO:0000256" key="8">
    <source>
        <dbReference type="RuleBase" id="RU003738"/>
    </source>
</evidence>
<dbReference type="InterPro" id="IPR022644">
    <property type="entry name" value="De-COase2_N"/>
</dbReference>
<proteinExistence type="inferred from homology"/>
<dbReference type="GO" id="GO:0008836">
    <property type="term" value="F:diaminopimelate decarboxylase activity"/>
    <property type="evidence" value="ECO:0007669"/>
    <property type="project" value="UniProtKB-UniRule"/>
</dbReference>
<keyword evidence="2 5" id="KW-0210">Decarboxylase</keyword>
<comment type="subunit">
    <text evidence="5">Homodimer.</text>
</comment>
<comment type="cofactor">
    <cofactor evidence="1 5 7 8">
        <name>pyridoxal 5'-phosphate</name>
        <dbReference type="ChEBI" id="CHEBI:597326"/>
    </cofactor>
</comment>
<accession>A0A845S4X4</accession>
<gene>
    <name evidence="5 11" type="primary">lysA</name>
    <name evidence="11" type="ORF">EBV78_01690</name>
</gene>
<feature type="modified residue" description="N6-(pyridoxal phosphate)lysine" evidence="5 7">
    <location>
        <position position="60"/>
    </location>
</feature>
<dbReference type="NCBIfam" id="TIGR01048">
    <property type="entry name" value="lysA"/>
    <property type="match status" value="1"/>
</dbReference>
<dbReference type="AlphaFoldDB" id="A0A845S4X4"/>
<dbReference type="SUPFAM" id="SSF50621">
    <property type="entry name" value="Alanine racemase C-terminal domain-like"/>
    <property type="match status" value="1"/>
</dbReference>
<comment type="pathway">
    <text evidence="5 8">Amino-acid biosynthesis; L-lysine biosynthesis via DAP pathway; L-lysine from DL-2,6-diaminopimelate: step 1/1.</text>
</comment>
<dbReference type="InterPro" id="IPR022643">
    <property type="entry name" value="De-COase2_C"/>
</dbReference>
<evidence type="ECO:0000313" key="11">
    <source>
        <dbReference type="EMBL" id="NCU62793.1"/>
    </source>
</evidence>
<dbReference type="Gene3D" id="3.20.20.10">
    <property type="entry name" value="Alanine racemase"/>
    <property type="match status" value="1"/>
</dbReference>
<evidence type="ECO:0000256" key="1">
    <source>
        <dbReference type="ARBA" id="ARBA00001933"/>
    </source>
</evidence>
<dbReference type="InterPro" id="IPR000183">
    <property type="entry name" value="Orn/DAP/Arg_de-COase"/>
</dbReference>
<feature type="binding site" evidence="5">
    <location>
        <begin position="274"/>
        <end position="277"/>
    </location>
    <ligand>
        <name>pyridoxal 5'-phosphate</name>
        <dbReference type="ChEBI" id="CHEBI:597326"/>
    </ligand>
</feature>
<evidence type="ECO:0000256" key="7">
    <source>
        <dbReference type="PIRSR" id="PIRSR600183-50"/>
    </source>
</evidence>
<protein>
    <recommendedName>
        <fullName evidence="5 6">Diaminopimelate decarboxylase</fullName>
        <shortName evidence="5">DAP decarboxylase</shortName>
        <shortName evidence="5">DAPDC</shortName>
        <ecNumber evidence="5 6">4.1.1.20</ecNumber>
    </recommendedName>
</protein>
<reference evidence="11 12" key="1">
    <citation type="submission" date="2018-10" db="EMBL/GenBank/DDBJ databases">
        <title>Iterative Subtractive Binning of Freshwater Chronoseries Metagenomes Recovers Nearly Complete Genomes from over Four Hundred Novel Species.</title>
        <authorList>
            <person name="Rodriguez-R L.M."/>
            <person name="Tsementzi D."/>
            <person name="Luo C."/>
            <person name="Konstantinidis K.T."/>
        </authorList>
    </citation>
    <scope>NUCLEOTIDE SEQUENCE [LARGE SCALE GENOMIC DNA]</scope>
    <source>
        <strain evidence="11">WB7_2B_003</strain>
    </source>
</reference>
<comment type="function">
    <text evidence="5">Specifically catalyzes the decarboxylation of meso-diaminopimelate (meso-DAP) to L-lysine.</text>
</comment>
<comment type="similarity">
    <text evidence="5">Belongs to the Orn/Lys/Arg decarboxylase class-II family. LysA subfamily.</text>
</comment>
<feature type="domain" description="Orn/DAP/Arg decarboxylase 2 N-terminal" evidence="10">
    <location>
        <begin position="35"/>
        <end position="280"/>
    </location>
</feature>
<dbReference type="CDD" id="cd06828">
    <property type="entry name" value="PLPDE_III_DapDC"/>
    <property type="match status" value="1"/>
</dbReference>
<dbReference type="FunFam" id="3.20.20.10:FF:000003">
    <property type="entry name" value="Diaminopimelate decarboxylase"/>
    <property type="match status" value="1"/>
</dbReference>
<dbReference type="PRINTS" id="PR01181">
    <property type="entry name" value="DAPDCRBXLASE"/>
</dbReference>
<dbReference type="PANTHER" id="PTHR43727:SF2">
    <property type="entry name" value="GROUP IV DECARBOXYLASE"/>
    <property type="match status" value="1"/>
</dbReference>
<dbReference type="UniPathway" id="UPA00034">
    <property type="reaction ID" value="UER00027"/>
</dbReference>
<evidence type="ECO:0000256" key="6">
    <source>
        <dbReference type="NCBIfam" id="TIGR01048"/>
    </source>
</evidence>
<feature type="binding site" evidence="5">
    <location>
        <position position="313"/>
    </location>
    <ligand>
        <name>substrate</name>
    </ligand>
</feature>
<dbReference type="PANTHER" id="PTHR43727">
    <property type="entry name" value="DIAMINOPIMELATE DECARBOXYLASE"/>
    <property type="match status" value="1"/>
</dbReference>
<keyword evidence="3 5" id="KW-0663">Pyridoxal phosphate</keyword>
<evidence type="ECO:0000259" key="9">
    <source>
        <dbReference type="Pfam" id="PF00278"/>
    </source>
</evidence>
<evidence type="ECO:0000256" key="5">
    <source>
        <dbReference type="HAMAP-Rule" id="MF_02120"/>
    </source>
</evidence>
<feature type="domain" description="Orn/DAP/Arg decarboxylase 2 C-terminal" evidence="9">
    <location>
        <begin position="30"/>
        <end position="371"/>
    </location>
</feature>
<feature type="active site" description="Proton donor" evidence="7">
    <location>
        <position position="344"/>
    </location>
</feature>
<keyword evidence="4 5" id="KW-0456">Lyase</keyword>
<evidence type="ECO:0000256" key="3">
    <source>
        <dbReference type="ARBA" id="ARBA00022898"/>
    </source>
</evidence>
<keyword evidence="5 8" id="KW-0457">Lysine biosynthesis</keyword>
<feature type="binding site" evidence="5">
    <location>
        <position position="239"/>
    </location>
    <ligand>
        <name>pyridoxal 5'-phosphate</name>
        <dbReference type="ChEBI" id="CHEBI:597326"/>
    </ligand>
</feature>
<feature type="binding site" evidence="5">
    <location>
        <position position="373"/>
    </location>
    <ligand>
        <name>pyridoxal 5'-phosphate</name>
        <dbReference type="ChEBI" id="CHEBI:597326"/>
    </ligand>
</feature>
<keyword evidence="5" id="KW-0028">Amino-acid biosynthesis</keyword>
<dbReference type="GO" id="GO:0030170">
    <property type="term" value="F:pyridoxal phosphate binding"/>
    <property type="evidence" value="ECO:0007669"/>
    <property type="project" value="UniProtKB-UniRule"/>
</dbReference>
<dbReference type="HAMAP" id="MF_02120">
    <property type="entry name" value="LysA"/>
    <property type="match status" value="1"/>
</dbReference>
<feature type="binding site" evidence="5">
    <location>
        <position position="373"/>
    </location>
    <ligand>
        <name>substrate</name>
    </ligand>
</feature>
<dbReference type="Gene3D" id="2.40.37.10">
    <property type="entry name" value="Lyase, Ornithine Decarboxylase, Chain A, domain 1"/>
    <property type="match status" value="1"/>
</dbReference>
<evidence type="ECO:0000256" key="4">
    <source>
        <dbReference type="ARBA" id="ARBA00023239"/>
    </source>
</evidence>
<evidence type="ECO:0000256" key="2">
    <source>
        <dbReference type="ARBA" id="ARBA00022793"/>
    </source>
</evidence>
<comment type="caution">
    <text evidence="11">The sequence shown here is derived from an EMBL/GenBank/DDBJ whole genome shotgun (WGS) entry which is preliminary data.</text>
</comment>
<dbReference type="PRINTS" id="PR01179">
    <property type="entry name" value="ODADCRBXLASE"/>
</dbReference>
<dbReference type="InterPro" id="IPR002986">
    <property type="entry name" value="DAP_deCOOHase_LysA"/>
</dbReference>
<dbReference type="Proteomes" id="UP000572953">
    <property type="component" value="Unassembled WGS sequence"/>
</dbReference>
<feature type="binding site" evidence="5">
    <location>
        <position position="345"/>
    </location>
    <ligand>
        <name>substrate</name>
    </ligand>
</feature>
<dbReference type="InterPro" id="IPR029066">
    <property type="entry name" value="PLP-binding_barrel"/>
</dbReference>
<dbReference type="Pfam" id="PF00278">
    <property type="entry name" value="Orn_DAP_Arg_deC"/>
    <property type="match status" value="1"/>
</dbReference>
<dbReference type="GO" id="GO:0009089">
    <property type="term" value="P:lysine biosynthetic process via diaminopimelate"/>
    <property type="evidence" value="ECO:0007669"/>
    <property type="project" value="UniProtKB-UniRule"/>
</dbReference>
<feature type="binding site" evidence="5">
    <location>
        <position position="277"/>
    </location>
    <ligand>
        <name>substrate</name>
    </ligand>
</feature>
<dbReference type="InterPro" id="IPR009006">
    <property type="entry name" value="Ala_racemase/Decarboxylase_C"/>
</dbReference>
<comment type="catalytic activity">
    <reaction evidence="5 8">
        <text>meso-2,6-diaminopimelate + H(+) = L-lysine + CO2</text>
        <dbReference type="Rhea" id="RHEA:15101"/>
        <dbReference type="ChEBI" id="CHEBI:15378"/>
        <dbReference type="ChEBI" id="CHEBI:16526"/>
        <dbReference type="ChEBI" id="CHEBI:32551"/>
        <dbReference type="ChEBI" id="CHEBI:57791"/>
        <dbReference type="EC" id="4.1.1.20"/>
    </reaction>
</comment>
<evidence type="ECO:0000313" key="12">
    <source>
        <dbReference type="Proteomes" id="UP000572953"/>
    </source>
</evidence>
<feature type="binding site" evidence="5">
    <location>
        <position position="317"/>
    </location>
    <ligand>
        <name>substrate</name>
    </ligand>
</feature>
<evidence type="ECO:0000259" key="10">
    <source>
        <dbReference type="Pfam" id="PF02784"/>
    </source>
</evidence>
<name>A0A845S4X4_9PROT</name>
<dbReference type="EMBL" id="RGGN01000040">
    <property type="protein sequence ID" value="NCU62793.1"/>
    <property type="molecule type" value="Genomic_DNA"/>
</dbReference>
<sequence>MNFLKFKNKKLFFENTAISKVATRIKTPFYLYSLSQLKFNFNNFKKSFKKINPIICFSVKSNSNLKLISELKKLGSGADVVSIGELKIALKAGISPKKIVFSGVGKTEEELDFAIKKDILLINAESEAEIKAINKIAQKNNKIVSVGVRINPNISAKTNKKISTGKKDNKFGISMNACFEIFNNQYHFDYIKFEAISVHIGSQIMDITPFKKVLNALSSFNKKINLIGINLKYIDLGGGTGIPYSENEKKFNLKQYSNIVLKFKKINNVEIIFEPGRSICGNTGVLVSKIIYLKDAPGKKFIIIDAAMNDLIRPALYGAKHQIHPLLKNSSIINKNTEFVGPVCESSDTFISYKKYQKLNEGDFVCINNIGAYGRSLASNYNTRPYCAEILINKNKYQIIRPRQKLESLIN</sequence>
<dbReference type="EC" id="4.1.1.20" evidence="5 6"/>